<dbReference type="GO" id="GO:0009396">
    <property type="term" value="P:folic acid-containing compound biosynthetic process"/>
    <property type="evidence" value="ECO:0007669"/>
    <property type="project" value="TreeGrafter"/>
</dbReference>
<keyword evidence="7" id="KW-0436">Ligase</keyword>
<dbReference type="KEGG" id="mca:MCA2773"/>
<dbReference type="GO" id="GO:0035999">
    <property type="term" value="P:tetrahydrofolate interconversion"/>
    <property type="evidence" value="ECO:0007669"/>
    <property type="project" value="TreeGrafter"/>
</dbReference>
<dbReference type="InterPro" id="IPR024185">
    <property type="entry name" value="FTHF_cligase-like_sf"/>
</dbReference>
<keyword evidence="2 4" id="KW-0547">Nucleotide-binding</keyword>
<evidence type="ECO:0000256" key="3">
    <source>
        <dbReference type="ARBA" id="ARBA00022840"/>
    </source>
</evidence>
<dbReference type="AlphaFoldDB" id="Q603N0"/>
<dbReference type="EMBL" id="AE017282">
    <property type="protein sequence ID" value="AAU91135.1"/>
    <property type="molecule type" value="Genomic_DNA"/>
</dbReference>
<evidence type="ECO:0000256" key="1">
    <source>
        <dbReference type="ARBA" id="ARBA00010638"/>
    </source>
</evidence>
<dbReference type="EC" id="6.3.3.2" evidence="5"/>
<sequence length="221" mass="24617">MVQGRKHATAQTGNTLCHPPSMNTLADIRTRIREWRRAQSPAHVRRTSLLIAGRCIDAGWLDGAARMAAYLPNDGEVDTTVLFEYLRERGRTAFIPLLRKHTLWFGPYVGPAALRPNRYGIPEPAIDGRMITDARELDLVFVPLVAFDPRGHRLGMGGGYYDRTFAFRLAEPARASPRLIGLAFEGQKVERLEARPWDVPLDTAVTEAGIYHFPGRGSASP</sequence>
<dbReference type="Gene3D" id="3.40.50.10420">
    <property type="entry name" value="NagB/RpiA/CoA transferase-like"/>
    <property type="match status" value="1"/>
</dbReference>
<dbReference type="HOGENOM" id="CLU_066245_0_0_6"/>
<evidence type="ECO:0000256" key="6">
    <source>
        <dbReference type="SAM" id="MobiDB-lite"/>
    </source>
</evidence>
<keyword evidence="5" id="KW-0460">Magnesium</keyword>
<name>Q603N0_METCA</name>
<gene>
    <name evidence="7" type="ordered locus">MCA2773</name>
</gene>
<comment type="catalytic activity">
    <reaction evidence="5">
        <text>(6S)-5-formyl-5,6,7,8-tetrahydrofolate + ATP = (6R)-5,10-methenyltetrahydrofolate + ADP + phosphate</text>
        <dbReference type="Rhea" id="RHEA:10488"/>
        <dbReference type="ChEBI" id="CHEBI:30616"/>
        <dbReference type="ChEBI" id="CHEBI:43474"/>
        <dbReference type="ChEBI" id="CHEBI:57455"/>
        <dbReference type="ChEBI" id="CHEBI:57457"/>
        <dbReference type="ChEBI" id="CHEBI:456216"/>
        <dbReference type="EC" id="6.3.3.2"/>
    </reaction>
</comment>
<evidence type="ECO:0000256" key="5">
    <source>
        <dbReference type="RuleBase" id="RU361279"/>
    </source>
</evidence>
<accession>Q603N0</accession>
<comment type="similarity">
    <text evidence="1 5">Belongs to the 5-formyltetrahydrofolate cyclo-ligase family.</text>
</comment>
<evidence type="ECO:0000313" key="8">
    <source>
        <dbReference type="Proteomes" id="UP000006821"/>
    </source>
</evidence>
<dbReference type="GO" id="GO:0030272">
    <property type="term" value="F:5-formyltetrahydrofolate cyclo-ligase activity"/>
    <property type="evidence" value="ECO:0007669"/>
    <property type="project" value="UniProtKB-EC"/>
</dbReference>
<evidence type="ECO:0000256" key="2">
    <source>
        <dbReference type="ARBA" id="ARBA00022741"/>
    </source>
</evidence>
<dbReference type="SUPFAM" id="SSF100950">
    <property type="entry name" value="NagB/RpiA/CoA transferase-like"/>
    <property type="match status" value="1"/>
</dbReference>
<dbReference type="PANTHER" id="PTHR23407">
    <property type="entry name" value="ATPASE INHIBITOR/5-FORMYLTETRAHYDROFOLATE CYCLO-LIGASE"/>
    <property type="match status" value="1"/>
</dbReference>
<dbReference type="GO" id="GO:0046872">
    <property type="term" value="F:metal ion binding"/>
    <property type="evidence" value="ECO:0007669"/>
    <property type="project" value="UniProtKB-KW"/>
</dbReference>
<proteinExistence type="inferred from homology"/>
<dbReference type="eggNOG" id="COG0212">
    <property type="taxonomic scope" value="Bacteria"/>
</dbReference>
<dbReference type="PIRSF" id="PIRSF006806">
    <property type="entry name" value="FTHF_cligase"/>
    <property type="match status" value="1"/>
</dbReference>
<dbReference type="Pfam" id="PF01812">
    <property type="entry name" value="5-FTHF_cyc-lig"/>
    <property type="match status" value="1"/>
</dbReference>
<feature type="binding site" evidence="4">
    <location>
        <position position="71"/>
    </location>
    <ligand>
        <name>substrate</name>
    </ligand>
</feature>
<dbReference type="PANTHER" id="PTHR23407:SF1">
    <property type="entry name" value="5-FORMYLTETRAHYDROFOLATE CYCLO-LIGASE"/>
    <property type="match status" value="1"/>
</dbReference>
<evidence type="ECO:0000256" key="4">
    <source>
        <dbReference type="PIRSR" id="PIRSR006806-1"/>
    </source>
</evidence>
<comment type="cofactor">
    <cofactor evidence="5">
        <name>Mg(2+)</name>
        <dbReference type="ChEBI" id="CHEBI:18420"/>
    </cofactor>
</comment>
<feature type="binding site" evidence="4">
    <location>
        <position position="76"/>
    </location>
    <ligand>
        <name>substrate</name>
    </ligand>
</feature>
<keyword evidence="3 4" id="KW-0067">ATP-binding</keyword>
<dbReference type="Proteomes" id="UP000006821">
    <property type="component" value="Chromosome"/>
</dbReference>
<feature type="region of interest" description="Disordered" evidence="6">
    <location>
        <begin position="1"/>
        <end position="20"/>
    </location>
</feature>
<keyword evidence="5" id="KW-0479">Metal-binding</keyword>
<protein>
    <recommendedName>
        <fullName evidence="5">5-formyltetrahydrofolate cyclo-ligase</fullName>
        <ecNumber evidence="5">6.3.3.2</ecNumber>
    </recommendedName>
</protein>
<dbReference type="InterPro" id="IPR037171">
    <property type="entry name" value="NagB/RpiA_transferase-like"/>
</dbReference>
<organism evidence="7 8">
    <name type="scientific">Methylococcus capsulatus (strain ATCC 33009 / NCIMB 11132 / Bath)</name>
    <dbReference type="NCBI Taxonomy" id="243233"/>
    <lineage>
        <taxon>Bacteria</taxon>
        <taxon>Pseudomonadati</taxon>
        <taxon>Pseudomonadota</taxon>
        <taxon>Gammaproteobacteria</taxon>
        <taxon>Methylococcales</taxon>
        <taxon>Methylococcaceae</taxon>
        <taxon>Methylococcus</taxon>
    </lineage>
</organism>
<dbReference type="STRING" id="243233.MCA2773"/>
<feature type="binding site" evidence="4">
    <location>
        <begin position="153"/>
        <end position="161"/>
    </location>
    <ligand>
        <name>ATP</name>
        <dbReference type="ChEBI" id="CHEBI:30616"/>
    </ligand>
</feature>
<dbReference type="GO" id="GO:0005524">
    <property type="term" value="F:ATP binding"/>
    <property type="evidence" value="ECO:0007669"/>
    <property type="project" value="UniProtKB-KW"/>
</dbReference>
<dbReference type="InterPro" id="IPR002698">
    <property type="entry name" value="FTHF_cligase"/>
</dbReference>
<reference evidence="7 8" key="1">
    <citation type="journal article" date="2004" name="PLoS Biol.">
        <title>Genomic insights into methanotrophy: the complete genome sequence of Methylococcus capsulatus (Bath).</title>
        <authorList>
            <person name="Ward N.L."/>
            <person name="Larsen O."/>
            <person name="Sakwa J."/>
            <person name="Bruseth L."/>
            <person name="Khouri H.M."/>
            <person name="Durkin A.S."/>
            <person name="Dimitrov G."/>
            <person name="Jiang L."/>
            <person name="Scanlan D."/>
            <person name="Kang K.H."/>
            <person name="Lewis M.R."/>
            <person name="Nelson K.E."/>
            <person name="Methe B.A."/>
            <person name="Wu M."/>
            <person name="Heidelberg J.F."/>
            <person name="Paulsen I.T."/>
            <person name="Fouts D.E."/>
            <person name="Ravel J."/>
            <person name="Tettelin H."/>
            <person name="Ren Q."/>
            <person name="Read T.D."/>
            <person name="DeBoy R.T."/>
            <person name="Seshadri R."/>
            <person name="Salzberg S.L."/>
            <person name="Jensen H.B."/>
            <person name="Birkeland N.K."/>
            <person name="Nelson W.C."/>
            <person name="Dodson R.J."/>
            <person name="Grindhaug S.H."/>
            <person name="Holt I.E."/>
            <person name="Eidhammer I."/>
            <person name="Jonasen I."/>
            <person name="Vanaken S."/>
            <person name="Utterback T.R."/>
            <person name="Feldblyum T.V."/>
            <person name="Fraser C.M."/>
            <person name="Lillehaug J.R."/>
            <person name="Eisen J.A."/>
        </authorList>
    </citation>
    <scope>NUCLEOTIDE SEQUENCE [LARGE SCALE GENOMIC DNA]</scope>
    <source>
        <strain evidence="8">ATCC 33009 / NCIMB 11132 / Bath</strain>
    </source>
</reference>
<evidence type="ECO:0000313" key="7">
    <source>
        <dbReference type="EMBL" id="AAU91135.1"/>
    </source>
</evidence>
<dbReference type="NCBIfam" id="TIGR02727">
    <property type="entry name" value="MTHFS_bact"/>
    <property type="match status" value="1"/>
</dbReference>